<feature type="compositionally biased region" description="Gly residues" evidence="1">
    <location>
        <begin position="160"/>
        <end position="174"/>
    </location>
</feature>
<feature type="compositionally biased region" description="Polar residues" evidence="1">
    <location>
        <begin position="75"/>
        <end position="88"/>
    </location>
</feature>
<feature type="compositionally biased region" description="Basic and acidic residues" evidence="1">
    <location>
        <begin position="373"/>
        <end position="386"/>
    </location>
</feature>
<name>A0A7S0YDK4_9CHLO</name>
<sequence>MPKADSNGNDGACVWGSNGAERGGGIRKESRIEGLGRDGRGGMDSHDNDDKDMDNHMGPSAGTVVRVTKSRRRFQNNSTIVSASNSRDFANAGNRSSAITANNAQTTASTSDTLPRTNKHNKRYSPFSHPPALLQESAFTAFMNGTHPQALPEAVEELGGRGGGEGGAGGGGGETLRKEEDANPLKLNNEAVRPSVPFSFPTALLVPPHSNINVVRQSQGGKDDYCIDEAVEISPNKNNLGDPINVANQSHSSAESDDDDAFGYPNRFHHVNYHGQSSSQTRSSHSEFANDAEPVIIISHREESIPLLQAGGNLSSRSLNWGSGTVALNDQVSVDPKQPILFSTTEPMELASRRKVGGGGSGGEEAVGAVQGGERKMEEEEERPDKLMQGKVEIPTSVLGSIELKNSIGMRVLGVTVGGSRRINGKALTAEGAGVENRRGGEDELGNIIKGGGEF</sequence>
<evidence type="ECO:0000313" key="2">
    <source>
        <dbReference type="EMBL" id="CAD8770449.1"/>
    </source>
</evidence>
<protein>
    <submittedName>
        <fullName evidence="2">Uncharacterized protein</fullName>
    </submittedName>
</protein>
<gene>
    <name evidence="2" type="ORF">PPAR00522_LOCUS6850</name>
</gene>
<feature type="region of interest" description="Disordered" evidence="1">
    <location>
        <begin position="157"/>
        <end position="178"/>
    </location>
</feature>
<dbReference type="EMBL" id="HBFM01010785">
    <property type="protein sequence ID" value="CAD8770449.1"/>
    <property type="molecule type" value="Transcribed_RNA"/>
</dbReference>
<dbReference type="AlphaFoldDB" id="A0A7S0YDK4"/>
<feature type="compositionally biased region" description="Basic and acidic residues" evidence="1">
    <location>
        <begin position="24"/>
        <end position="55"/>
    </location>
</feature>
<organism evidence="2">
    <name type="scientific">Polytomella parva</name>
    <dbReference type="NCBI Taxonomy" id="51329"/>
    <lineage>
        <taxon>Eukaryota</taxon>
        <taxon>Viridiplantae</taxon>
        <taxon>Chlorophyta</taxon>
        <taxon>core chlorophytes</taxon>
        <taxon>Chlorophyceae</taxon>
        <taxon>CS clade</taxon>
        <taxon>Chlamydomonadales</taxon>
        <taxon>Chlamydomonadaceae</taxon>
        <taxon>Polytomella</taxon>
    </lineage>
</organism>
<feature type="compositionally biased region" description="Low complexity" evidence="1">
    <location>
        <begin position="96"/>
        <end position="111"/>
    </location>
</feature>
<reference evidence="2" key="1">
    <citation type="submission" date="2021-01" db="EMBL/GenBank/DDBJ databases">
        <authorList>
            <person name="Corre E."/>
            <person name="Pelletier E."/>
            <person name="Niang G."/>
            <person name="Scheremetjew M."/>
            <person name="Finn R."/>
            <person name="Kale V."/>
            <person name="Holt S."/>
            <person name="Cochrane G."/>
            <person name="Meng A."/>
            <person name="Brown T."/>
            <person name="Cohen L."/>
        </authorList>
    </citation>
    <scope>NUCLEOTIDE SEQUENCE</scope>
    <source>
        <strain evidence="2">SAG 63-3</strain>
    </source>
</reference>
<feature type="region of interest" description="Disordered" evidence="1">
    <location>
        <begin position="353"/>
        <end position="386"/>
    </location>
</feature>
<feature type="region of interest" description="Disordered" evidence="1">
    <location>
        <begin position="1"/>
        <end position="130"/>
    </location>
</feature>
<accession>A0A7S0YDK4</accession>
<proteinExistence type="predicted"/>
<evidence type="ECO:0000256" key="1">
    <source>
        <dbReference type="SAM" id="MobiDB-lite"/>
    </source>
</evidence>